<dbReference type="PANTHER" id="PTHR23389">
    <property type="entry name" value="CHROMOSOME TRANSMISSION FIDELITY FACTOR 18"/>
    <property type="match status" value="1"/>
</dbReference>
<proteinExistence type="predicted"/>
<protein>
    <submittedName>
        <fullName evidence="3">Replication factor C large subunit</fullName>
    </submittedName>
</protein>
<dbReference type="Gene3D" id="3.40.50.300">
    <property type="entry name" value="P-loop containing nucleotide triphosphate hydrolases"/>
    <property type="match status" value="1"/>
</dbReference>
<dbReference type="GO" id="GO:0005524">
    <property type="term" value="F:ATP binding"/>
    <property type="evidence" value="ECO:0007669"/>
    <property type="project" value="InterPro"/>
</dbReference>
<dbReference type="Pfam" id="PF00004">
    <property type="entry name" value="AAA"/>
    <property type="match status" value="1"/>
</dbReference>
<gene>
    <name evidence="3" type="ORF">OXIME_001202</name>
</gene>
<dbReference type="KEGG" id="omr:OXIME_001202"/>
<evidence type="ECO:0000259" key="2">
    <source>
        <dbReference type="SMART" id="SM00382"/>
    </source>
</evidence>
<dbReference type="PANTHER" id="PTHR23389:SF6">
    <property type="entry name" value="REPLICATION FACTOR C SUBUNIT 1"/>
    <property type="match status" value="1"/>
</dbReference>
<dbReference type="GO" id="GO:0016887">
    <property type="term" value="F:ATP hydrolysis activity"/>
    <property type="evidence" value="ECO:0007669"/>
    <property type="project" value="InterPro"/>
</dbReference>
<dbReference type="AlphaFoldDB" id="A0AAX4NI05"/>
<dbReference type="SMART" id="SM00382">
    <property type="entry name" value="AAA"/>
    <property type="match status" value="1"/>
</dbReference>
<name>A0AAX4NI05_9ARCH</name>
<dbReference type="NCBIfam" id="NF003229">
    <property type="entry name" value="PRK04195.1-5"/>
    <property type="match status" value="1"/>
</dbReference>
<dbReference type="EMBL" id="CP133772">
    <property type="protein sequence ID" value="WYY00623.1"/>
    <property type="molecule type" value="Genomic_DNA"/>
</dbReference>
<evidence type="ECO:0000313" key="4">
    <source>
        <dbReference type="Proteomes" id="UP001451606"/>
    </source>
</evidence>
<organism evidence="3 4">
    <name type="scientific">Oxyplasma meridianum</name>
    <dbReference type="NCBI Taxonomy" id="3073602"/>
    <lineage>
        <taxon>Archaea</taxon>
        <taxon>Methanobacteriati</taxon>
        <taxon>Thermoplasmatota</taxon>
        <taxon>Thermoplasmata</taxon>
        <taxon>Thermoplasmatales</taxon>
        <taxon>Thermoplasmataceae</taxon>
        <taxon>Oxyplasma</taxon>
    </lineage>
</organism>
<dbReference type="RefSeq" id="WP_393970957.1">
    <property type="nucleotide sequence ID" value="NZ_CP133772.1"/>
</dbReference>
<dbReference type="InterPro" id="IPR003959">
    <property type="entry name" value="ATPase_AAA_core"/>
</dbReference>
<sequence>MSWADRYRPRSLSELIISTSSLEKISQWLDQWKEGVPVKKALVLYGPPGVGKTSAALAIAHDLGYPFVEMNASDQRNRESMKSIALMAALYQDISSDFGIPGQKKIILIDEADSIFEGRSSETGGDTGGISELLKVIQRTSNPIIITMNNYYEFRRKGAGKGILDSSLAIEFIPYKRRNDTDYKSFKVRLNRKIYEILQAENVNVDQRSVNEIIEKNGTDIRSILNDLESLRNGSSSSGLSLRDSQISIYNVMQDTFRSGDYLKVLGHLYGKDFQTEDYLMWMDKNLPAECVNETDLMESFDLISCADIFIGRVMKKQHYAFKGYAEEIAAGVSFKIKDKNRHYVKYEFPSFIMQMSKLRERRNARKSLSLKMGRLTHMSARYAMEYLWFYNIMDRHSPDFGRYISEKLSLTEPELGVLKRKRL</sequence>
<dbReference type="GO" id="GO:0006260">
    <property type="term" value="P:DNA replication"/>
    <property type="evidence" value="ECO:0007669"/>
    <property type="project" value="UniProtKB-KW"/>
</dbReference>
<dbReference type="GeneID" id="95967939"/>
<keyword evidence="1" id="KW-0235">DNA replication</keyword>
<dbReference type="InterPro" id="IPR003593">
    <property type="entry name" value="AAA+_ATPase"/>
</dbReference>
<dbReference type="SUPFAM" id="SSF52540">
    <property type="entry name" value="P-loop containing nucleoside triphosphate hydrolases"/>
    <property type="match status" value="1"/>
</dbReference>
<evidence type="ECO:0000256" key="1">
    <source>
        <dbReference type="ARBA" id="ARBA00022705"/>
    </source>
</evidence>
<dbReference type="Gene3D" id="1.10.8.60">
    <property type="match status" value="1"/>
</dbReference>
<keyword evidence="4" id="KW-1185">Reference proteome</keyword>
<accession>A0AAX4NI05</accession>
<evidence type="ECO:0000313" key="3">
    <source>
        <dbReference type="EMBL" id="WYY00623.1"/>
    </source>
</evidence>
<dbReference type="InterPro" id="IPR027417">
    <property type="entry name" value="P-loop_NTPase"/>
</dbReference>
<feature type="domain" description="AAA+ ATPase" evidence="2">
    <location>
        <begin position="38"/>
        <end position="174"/>
    </location>
</feature>
<dbReference type="Proteomes" id="UP001451606">
    <property type="component" value="Chromosome"/>
</dbReference>
<reference evidence="3 4" key="1">
    <citation type="submission" date="2023-09" db="EMBL/GenBank/DDBJ databases">
        <authorList>
            <person name="Golyshina O.V."/>
            <person name="Lunev E.A."/>
            <person name="Bargiela R."/>
            <person name="Gaines M.C."/>
            <person name="Daum B."/>
            <person name="Bale N.J."/>
            <person name="Koenen M."/>
            <person name="Sinninghe Damst J.S."/>
            <person name="Yakimov M."/>
            <person name="Golyshin P.N."/>
        </authorList>
    </citation>
    <scope>NUCLEOTIDE SEQUENCE [LARGE SCALE GENOMIC DNA]</scope>
    <source>
        <strain evidence="3 4">M1</strain>
    </source>
</reference>